<dbReference type="OrthoDB" id="3257981at2759"/>
<dbReference type="AlphaFoldDB" id="A0A165QBE2"/>
<evidence type="ECO:0000313" key="2">
    <source>
        <dbReference type="EMBL" id="KZW03361.1"/>
    </source>
</evidence>
<dbReference type="STRING" id="1314781.A0A165QBE2"/>
<dbReference type="Gene3D" id="3.20.20.80">
    <property type="entry name" value="Glycosidases"/>
    <property type="match status" value="1"/>
</dbReference>
<organism evidence="2 3">
    <name type="scientific">Exidia glandulosa HHB12029</name>
    <dbReference type="NCBI Taxonomy" id="1314781"/>
    <lineage>
        <taxon>Eukaryota</taxon>
        <taxon>Fungi</taxon>
        <taxon>Dikarya</taxon>
        <taxon>Basidiomycota</taxon>
        <taxon>Agaricomycotina</taxon>
        <taxon>Agaricomycetes</taxon>
        <taxon>Auriculariales</taxon>
        <taxon>Exidiaceae</taxon>
        <taxon>Exidia</taxon>
    </lineage>
</organism>
<dbReference type="InterPro" id="IPR005197">
    <property type="entry name" value="Glyco_hydro_71"/>
</dbReference>
<feature type="signal peptide" evidence="1">
    <location>
        <begin position="1"/>
        <end position="16"/>
    </location>
</feature>
<feature type="chain" id="PRO_5007864757" evidence="1">
    <location>
        <begin position="17"/>
        <end position="434"/>
    </location>
</feature>
<sequence>MKISFLSLTLFALGTAASVVPLQKRATPKLVFAHFMVGILGTTYTLQDWVNDINLAKATGIDAFALNIGTDSFTDTQLSLAYTAANANGFKLFISFDFAASPGFGTNFQTEVVPRLQTYAPNGANVVWNNKALVSTFSGDGFDWSGVRSAVSTQLEIIPFYQAANINPSIDGLFNWQAWPSANNQPVNTPMNTSADVFYKSQLNGKPYMMNVSPWFYTHYSPQSFNKNFLFKSDTLLIDRLNQVLQIQPDLLEIATWNDYGESHYIGPLHEDRPQLYSPASNGESAASWVSGFPHDAWRDIIKPYIAAYKNGGAVQISSFEIVYWYRPFPKAISCSDPRLGPPTGSNIPDDAVWAAVLAPTAGTVLTISVGGFSSNFTVPAGVNYFEGNFAAGQPSFTLKQNGNTILSGTASKAIQTSNCPSYNFNAFVGKIPA</sequence>
<dbReference type="Pfam" id="PF03659">
    <property type="entry name" value="Glyco_hydro_71"/>
    <property type="match status" value="1"/>
</dbReference>
<reference evidence="2 3" key="1">
    <citation type="journal article" date="2016" name="Mol. Biol. Evol.">
        <title>Comparative Genomics of Early-Diverging Mushroom-Forming Fungi Provides Insights into the Origins of Lignocellulose Decay Capabilities.</title>
        <authorList>
            <person name="Nagy L.G."/>
            <person name="Riley R."/>
            <person name="Tritt A."/>
            <person name="Adam C."/>
            <person name="Daum C."/>
            <person name="Floudas D."/>
            <person name="Sun H."/>
            <person name="Yadav J.S."/>
            <person name="Pangilinan J."/>
            <person name="Larsson K.H."/>
            <person name="Matsuura K."/>
            <person name="Barry K."/>
            <person name="Labutti K."/>
            <person name="Kuo R."/>
            <person name="Ohm R.A."/>
            <person name="Bhattacharya S.S."/>
            <person name="Shirouzu T."/>
            <person name="Yoshinaga Y."/>
            <person name="Martin F.M."/>
            <person name="Grigoriev I.V."/>
            <person name="Hibbett D.S."/>
        </authorList>
    </citation>
    <scope>NUCLEOTIDE SEQUENCE [LARGE SCALE GENOMIC DNA]</scope>
    <source>
        <strain evidence="2 3">HHB12029</strain>
    </source>
</reference>
<name>A0A165QBE2_EXIGL</name>
<keyword evidence="2" id="KW-0378">Hydrolase</keyword>
<gene>
    <name evidence="2" type="ORF">EXIGLDRAFT_725803</name>
</gene>
<dbReference type="InParanoid" id="A0A165QBE2"/>
<accession>A0A165QBE2</accession>
<evidence type="ECO:0000256" key="1">
    <source>
        <dbReference type="SAM" id="SignalP"/>
    </source>
</evidence>
<dbReference type="GO" id="GO:0051118">
    <property type="term" value="F:glucan endo-1,3-alpha-glucosidase activity"/>
    <property type="evidence" value="ECO:0007669"/>
    <property type="project" value="InterPro"/>
</dbReference>
<dbReference type="Proteomes" id="UP000077266">
    <property type="component" value="Unassembled WGS sequence"/>
</dbReference>
<dbReference type="EMBL" id="KV425884">
    <property type="protein sequence ID" value="KZW03361.1"/>
    <property type="molecule type" value="Genomic_DNA"/>
</dbReference>
<keyword evidence="3" id="KW-1185">Reference proteome</keyword>
<keyword evidence="1" id="KW-0732">Signal</keyword>
<protein>
    <submittedName>
        <fullName evidence="2">Glycoside hydrolase</fullName>
    </submittedName>
</protein>
<evidence type="ECO:0000313" key="3">
    <source>
        <dbReference type="Proteomes" id="UP000077266"/>
    </source>
</evidence>
<dbReference type="CDD" id="cd11577">
    <property type="entry name" value="GH71"/>
    <property type="match status" value="1"/>
</dbReference>
<proteinExistence type="predicted"/>